<feature type="transmembrane region" description="Helical" evidence="1">
    <location>
        <begin position="91"/>
        <end position="113"/>
    </location>
</feature>
<gene>
    <name evidence="2" type="primary">RvY_12173-1</name>
    <name evidence="2" type="synonym">RvY_12173.1</name>
    <name evidence="2" type="ORF">RvY_12173</name>
</gene>
<feature type="transmembrane region" description="Helical" evidence="1">
    <location>
        <begin position="64"/>
        <end position="84"/>
    </location>
</feature>
<keyword evidence="1" id="KW-1133">Transmembrane helix</keyword>
<name>A0A1D1VR84_RAMVA</name>
<keyword evidence="1" id="KW-0812">Transmembrane</keyword>
<protein>
    <submittedName>
        <fullName evidence="2">Uncharacterized protein</fullName>
    </submittedName>
</protein>
<feature type="transmembrane region" description="Helical" evidence="1">
    <location>
        <begin position="142"/>
        <end position="162"/>
    </location>
</feature>
<dbReference type="Proteomes" id="UP000186922">
    <property type="component" value="Unassembled WGS sequence"/>
</dbReference>
<evidence type="ECO:0000313" key="3">
    <source>
        <dbReference type="Proteomes" id="UP000186922"/>
    </source>
</evidence>
<keyword evidence="1" id="KW-0472">Membrane</keyword>
<accession>A0A1D1VR84</accession>
<feature type="transmembrane region" description="Helical" evidence="1">
    <location>
        <begin position="7"/>
        <end position="28"/>
    </location>
</feature>
<proteinExistence type="predicted"/>
<comment type="caution">
    <text evidence="2">The sequence shown here is derived from an EMBL/GenBank/DDBJ whole genome shotgun (WGS) entry which is preliminary data.</text>
</comment>
<evidence type="ECO:0000313" key="2">
    <source>
        <dbReference type="EMBL" id="GAV01464.1"/>
    </source>
</evidence>
<evidence type="ECO:0000256" key="1">
    <source>
        <dbReference type="SAM" id="Phobius"/>
    </source>
</evidence>
<sequence length="195" mass="21420">MGTSLLLLRISITIFCLSYIAVGIYGIFLGGSGVQAANSAYPDYTSLDQDTLGTYNSRLRMFSYGWATLGCTIVLNAVLNVIAAWRCNERLIGFVFGMYVIAFCMAIVAIIVFEVRLNAQETDKDEVDVAWEMLASLPQSSISTLASISFLAALGVALNVGLKLLSKSYKRIEQEKDHELDEVFSARTDSVRSRC</sequence>
<organism evidence="2 3">
    <name type="scientific">Ramazzottius varieornatus</name>
    <name type="common">Water bear</name>
    <name type="synonym">Tardigrade</name>
    <dbReference type="NCBI Taxonomy" id="947166"/>
    <lineage>
        <taxon>Eukaryota</taxon>
        <taxon>Metazoa</taxon>
        <taxon>Ecdysozoa</taxon>
        <taxon>Tardigrada</taxon>
        <taxon>Eutardigrada</taxon>
        <taxon>Parachela</taxon>
        <taxon>Hypsibioidea</taxon>
        <taxon>Ramazzottiidae</taxon>
        <taxon>Ramazzottius</taxon>
    </lineage>
</organism>
<dbReference type="AlphaFoldDB" id="A0A1D1VR84"/>
<reference evidence="2 3" key="1">
    <citation type="journal article" date="2016" name="Nat. Commun.">
        <title>Extremotolerant tardigrade genome and improved radiotolerance of human cultured cells by tardigrade-unique protein.</title>
        <authorList>
            <person name="Hashimoto T."/>
            <person name="Horikawa D.D."/>
            <person name="Saito Y."/>
            <person name="Kuwahara H."/>
            <person name="Kozuka-Hata H."/>
            <person name="Shin-I T."/>
            <person name="Minakuchi Y."/>
            <person name="Ohishi K."/>
            <person name="Motoyama A."/>
            <person name="Aizu T."/>
            <person name="Enomoto A."/>
            <person name="Kondo K."/>
            <person name="Tanaka S."/>
            <person name="Hara Y."/>
            <person name="Koshikawa S."/>
            <person name="Sagara H."/>
            <person name="Miura T."/>
            <person name="Yokobori S."/>
            <person name="Miyagawa K."/>
            <person name="Suzuki Y."/>
            <person name="Kubo T."/>
            <person name="Oyama M."/>
            <person name="Kohara Y."/>
            <person name="Fujiyama A."/>
            <person name="Arakawa K."/>
            <person name="Katayama T."/>
            <person name="Toyoda A."/>
            <person name="Kunieda T."/>
        </authorList>
    </citation>
    <scope>NUCLEOTIDE SEQUENCE [LARGE SCALE GENOMIC DNA]</scope>
    <source>
        <strain evidence="2 3">YOKOZUNA-1</strain>
    </source>
</reference>
<dbReference type="EMBL" id="BDGG01000007">
    <property type="protein sequence ID" value="GAV01464.1"/>
    <property type="molecule type" value="Genomic_DNA"/>
</dbReference>
<keyword evidence="3" id="KW-1185">Reference proteome</keyword>